<sequence length="247" mass="27402">MENKLLATVDGRPITQADIQSLMQNLGQNAAQFSSPQGQRQLLDEVIAQELLYSDAVENNLEKEDDFLKVLDQMKKSLLIQYAANKLMTSVSVNEKEVKAYYDANQAMFAQPKKIAASHILVDSEEEANEILEEINNGLDFAEAASKYSNCPSNESGGSLGEFGQGQMVPEFENAAFSMSAGEISKPVKTQFGYHLIKVDSVNEPQVSSFEQVKAQVEKQCLSEKQREVYSTKQEALKGKYPVSIEE</sequence>
<dbReference type="PROSITE" id="PS01096">
    <property type="entry name" value="PPIC_PPIASE_1"/>
    <property type="match status" value="1"/>
</dbReference>
<evidence type="ECO:0000259" key="2">
    <source>
        <dbReference type="PROSITE" id="PS50198"/>
    </source>
</evidence>
<dbReference type="Gene3D" id="3.10.50.40">
    <property type="match status" value="1"/>
</dbReference>
<dbReference type="InterPro" id="IPR046357">
    <property type="entry name" value="PPIase_dom_sf"/>
</dbReference>
<dbReference type="AlphaFoldDB" id="A0A4V2V0I6"/>
<evidence type="ECO:0000313" key="4">
    <source>
        <dbReference type="Proteomes" id="UP000294902"/>
    </source>
</evidence>
<dbReference type="Proteomes" id="UP000294902">
    <property type="component" value="Unassembled WGS sequence"/>
</dbReference>
<name>A0A4V2V0I6_9FIRM</name>
<dbReference type="InterPro" id="IPR050245">
    <property type="entry name" value="PrsA_foldase"/>
</dbReference>
<dbReference type="InterPro" id="IPR023058">
    <property type="entry name" value="PPIase_PpiC_CS"/>
</dbReference>
<dbReference type="Gene3D" id="1.10.8.1040">
    <property type="match status" value="1"/>
</dbReference>
<evidence type="ECO:0000313" key="3">
    <source>
        <dbReference type="EMBL" id="TCT16237.1"/>
    </source>
</evidence>
<dbReference type="PANTHER" id="PTHR47245:SF2">
    <property type="entry name" value="PEPTIDYL-PROLYL CIS-TRANS ISOMERASE HP_0175-RELATED"/>
    <property type="match status" value="1"/>
</dbReference>
<keyword evidence="1" id="KW-0697">Rotamase</keyword>
<reference evidence="3 4" key="1">
    <citation type="submission" date="2019-03" db="EMBL/GenBank/DDBJ databases">
        <title>Genomic Encyclopedia of Type Strains, Phase IV (KMG-IV): sequencing the most valuable type-strain genomes for metagenomic binning, comparative biology and taxonomic classification.</title>
        <authorList>
            <person name="Goeker M."/>
        </authorList>
    </citation>
    <scope>NUCLEOTIDE SEQUENCE [LARGE SCALE GENOMIC DNA]</scope>
    <source>
        <strain evidence="3 4">DSM 24629</strain>
    </source>
</reference>
<evidence type="ECO:0000256" key="1">
    <source>
        <dbReference type="PROSITE-ProRule" id="PRU00278"/>
    </source>
</evidence>
<protein>
    <submittedName>
        <fullName evidence="3">Peptidyl-prolyl cis-trans isomerase C</fullName>
    </submittedName>
</protein>
<gene>
    <name evidence="3" type="ORF">EDC18_102254</name>
</gene>
<dbReference type="PANTHER" id="PTHR47245">
    <property type="entry name" value="PEPTIDYLPROLYL ISOMERASE"/>
    <property type="match status" value="1"/>
</dbReference>
<organism evidence="3 4">
    <name type="scientific">Natranaerovirga pectinivora</name>
    <dbReference type="NCBI Taxonomy" id="682400"/>
    <lineage>
        <taxon>Bacteria</taxon>
        <taxon>Bacillati</taxon>
        <taxon>Bacillota</taxon>
        <taxon>Clostridia</taxon>
        <taxon>Lachnospirales</taxon>
        <taxon>Natranaerovirgaceae</taxon>
        <taxon>Natranaerovirga</taxon>
    </lineage>
</organism>
<keyword evidence="4" id="KW-1185">Reference proteome</keyword>
<dbReference type="OrthoDB" id="14196at2"/>
<dbReference type="RefSeq" id="WP_132250482.1">
    <property type="nucleotide sequence ID" value="NZ_SMAL01000002.1"/>
</dbReference>
<accession>A0A4V2V0I6</accession>
<dbReference type="SUPFAM" id="SSF54534">
    <property type="entry name" value="FKBP-like"/>
    <property type="match status" value="1"/>
</dbReference>
<dbReference type="InterPro" id="IPR027304">
    <property type="entry name" value="Trigger_fact/SurA_dom_sf"/>
</dbReference>
<dbReference type="SUPFAM" id="SSF109998">
    <property type="entry name" value="Triger factor/SurA peptide-binding domain-like"/>
    <property type="match status" value="1"/>
</dbReference>
<comment type="caution">
    <text evidence="3">The sequence shown here is derived from an EMBL/GenBank/DDBJ whole genome shotgun (WGS) entry which is preliminary data.</text>
</comment>
<keyword evidence="1 3" id="KW-0413">Isomerase</keyword>
<dbReference type="EMBL" id="SMAL01000002">
    <property type="protein sequence ID" value="TCT16237.1"/>
    <property type="molecule type" value="Genomic_DNA"/>
</dbReference>
<feature type="domain" description="PpiC" evidence="2">
    <location>
        <begin position="112"/>
        <end position="201"/>
    </location>
</feature>
<dbReference type="Pfam" id="PF00639">
    <property type="entry name" value="Rotamase"/>
    <property type="match status" value="1"/>
</dbReference>
<dbReference type="PROSITE" id="PS50198">
    <property type="entry name" value="PPIC_PPIASE_2"/>
    <property type="match status" value="1"/>
</dbReference>
<dbReference type="GO" id="GO:0003755">
    <property type="term" value="F:peptidyl-prolyl cis-trans isomerase activity"/>
    <property type="evidence" value="ECO:0007669"/>
    <property type="project" value="UniProtKB-KW"/>
</dbReference>
<proteinExistence type="predicted"/>
<dbReference type="InterPro" id="IPR000297">
    <property type="entry name" value="PPIase_PpiC"/>
</dbReference>